<keyword evidence="2" id="KW-1185">Reference proteome</keyword>
<dbReference type="Proteomes" id="UP000243217">
    <property type="component" value="Unassembled WGS sequence"/>
</dbReference>
<reference evidence="1 2" key="1">
    <citation type="journal article" date="2014" name="Genome Biol. Evol.">
        <title>The secreted proteins of Achlya hypogyna and Thraustotheca clavata identify the ancestral oomycete secretome and reveal gene acquisitions by horizontal gene transfer.</title>
        <authorList>
            <person name="Misner I."/>
            <person name="Blouin N."/>
            <person name="Leonard G."/>
            <person name="Richards T.A."/>
            <person name="Lane C.E."/>
        </authorList>
    </citation>
    <scope>NUCLEOTIDE SEQUENCE [LARGE SCALE GENOMIC DNA]</scope>
    <source>
        <strain evidence="1 2">ATCC 34112</strain>
    </source>
</reference>
<dbReference type="EMBL" id="JNBS01005031">
    <property type="protein sequence ID" value="OQR81341.1"/>
    <property type="molecule type" value="Genomic_DNA"/>
</dbReference>
<accession>A0A1V9Y6J3</accession>
<comment type="caution">
    <text evidence="1">The sequence shown here is derived from an EMBL/GenBank/DDBJ whole genome shotgun (WGS) entry which is preliminary data.</text>
</comment>
<proteinExistence type="predicted"/>
<evidence type="ECO:0000313" key="1">
    <source>
        <dbReference type="EMBL" id="OQR81341.1"/>
    </source>
</evidence>
<organism evidence="1 2">
    <name type="scientific">Thraustotheca clavata</name>
    <dbReference type="NCBI Taxonomy" id="74557"/>
    <lineage>
        <taxon>Eukaryota</taxon>
        <taxon>Sar</taxon>
        <taxon>Stramenopiles</taxon>
        <taxon>Oomycota</taxon>
        <taxon>Saprolegniomycetes</taxon>
        <taxon>Saprolegniales</taxon>
        <taxon>Achlyaceae</taxon>
        <taxon>Thraustotheca</taxon>
    </lineage>
</organism>
<dbReference type="AlphaFoldDB" id="A0A1V9Y6J3"/>
<evidence type="ECO:0000313" key="2">
    <source>
        <dbReference type="Proteomes" id="UP000243217"/>
    </source>
</evidence>
<name>A0A1V9Y6J3_9STRA</name>
<gene>
    <name evidence="1" type="ORF">THRCLA_23396</name>
</gene>
<sequence length="109" mass="12526">MQPRLHASNRPPKHFHAMRGVFGAYNDSATLVKPRESIRRSTPRPTQPIMKYDDDIDVHPLAFFASDPPLTLLKISDADSVLRVHLQTIETSLKKIRAIRHELEYGRSR</sequence>
<protein>
    <submittedName>
        <fullName evidence="1">Uncharacterized protein</fullName>
    </submittedName>
</protein>
<dbReference type="OrthoDB" id="73759at2759"/>